<name>A0A1H6F3F6_9ACTN</name>
<dbReference type="EMBL" id="FNVT01000039">
    <property type="protein sequence ID" value="SEH03585.1"/>
    <property type="molecule type" value="Genomic_DNA"/>
</dbReference>
<organism evidence="2 3">
    <name type="scientific">Nonomuraea solani</name>
    <dbReference type="NCBI Taxonomy" id="1144553"/>
    <lineage>
        <taxon>Bacteria</taxon>
        <taxon>Bacillati</taxon>
        <taxon>Actinomycetota</taxon>
        <taxon>Actinomycetes</taxon>
        <taxon>Streptosporangiales</taxon>
        <taxon>Streptosporangiaceae</taxon>
        <taxon>Nonomuraea</taxon>
    </lineage>
</organism>
<reference evidence="2 3" key="1">
    <citation type="submission" date="2016-10" db="EMBL/GenBank/DDBJ databases">
        <authorList>
            <person name="de Groot N.N."/>
        </authorList>
    </citation>
    <scope>NUCLEOTIDE SEQUENCE [LARGE SCALE GENOMIC DNA]</scope>
    <source>
        <strain evidence="2 3">CGMCC 4.7037</strain>
    </source>
</reference>
<dbReference type="AlphaFoldDB" id="A0A1H6F3F6"/>
<accession>A0A1H6F3F6</accession>
<gene>
    <name evidence="2" type="ORF">SAMN05444920_13946</name>
</gene>
<keyword evidence="1" id="KW-0472">Membrane</keyword>
<evidence type="ECO:0000256" key="1">
    <source>
        <dbReference type="SAM" id="Phobius"/>
    </source>
</evidence>
<protein>
    <submittedName>
        <fullName evidence="2">Uncharacterized protein</fullName>
    </submittedName>
</protein>
<keyword evidence="1" id="KW-1133">Transmembrane helix</keyword>
<evidence type="ECO:0000313" key="3">
    <source>
        <dbReference type="Proteomes" id="UP000236732"/>
    </source>
</evidence>
<dbReference type="Proteomes" id="UP000236732">
    <property type="component" value="Unassembled WGS sequence"/>
</dbReference>
<proteinExistence type="predicted"/>
<sequence>MWQRRLNWLAVILVGTFGLMWVGVVIYADQTSAFWMRITQVIFGFLLLGWAVQKAVVMISRGYSEADGWNR</sequence>
<evidence type="ECO:0000313" key="2">
    <source>
        <dbReference type="EMBL" id="SEH03585.1"/>
    </source>
</evidence>
<feature type="transmembrane region" description="Helical" evidence="1">
    <location>
        <begin position="7"/>
        <end position="28"/>
    </location>
</feature>
<feature type="transmembrane region" description="Helical" evidence="1">
    <location>
        <begin position="34"/>
        <end position="52"/>
    </location>
</feature>
<keyword evidence="3" id="KW-1185">Reference proteome</keyword>
<dbReference type="OrthoDB" id="3542165at2"/>
<keyword evidence="1" id="KW-0812">Transmembrane</keyword>